<dbReference type="OrthoDB" id="3059994at2759"/>
<evidence type="ECO:0000313" key="1">
    <source>
        <dbReference type="EMBL" id="KIK04952.1"/>
    </source>
</evidence>
<proteinExistence type="predicted"/>
<organism evidence="1 2">
    <name type="scientific">Laccaria amethystina LaAM-08-1</name>
    <dbReference type="NCBI Taxonomy" id="1095629"/>
    <lineage>
        <taxon>Eukaryota</taxon>
        <taxon>Fungi</taxon>
        <taxon>Dikarya</taxon>
        <taxon>Basidiomycota</taxon>
        <taxon>Agaricomycotina</taxon>
        <taxon>Agaricomycetes</taxon>
        <taxon>Agaricomycetidae</taxon>
        <taxon>Agaricales</taxon>
        <taxon>Agaricineae</taxon>
        <taxon>Hydnangiaceae</taxon>
        <taxon>Laccaria</taxon>
    </lineage>
</organism>
<reference evidence="2" key="2">
    <citation type="submission" date="2015-01" db="EMBL/GenBank/DDBJ databases">
        <title>Evolutionary Origins and Diversification of the Mycorrhizal Mutualists.</title>
        <authorList>
            <consortium name="DOE Joint Genome Institute"/>
            <consortium name="Mycorrhizal Genomics Consortium"/>
            <person name="Kohler A."/>
            <person name="Kuo A."/>
            <person name="Nagy L.G."/>
            <person name="Floudas D."/>
            <person name="Copeland A."/>
            <person name="Barry K.W."/>
            <person name="Cichocki N."/>
            <person name="Veneault-Fourrey C."/>
            <person name="LaButti K."/>
            <person name="Lindquist E.A."/>
            <person name="Lipzen A."/>
            <person name="Lundell T."/>
            <person name="Morin E."/>
            <person name="Murat C."/>
            <person name="Riley R."/>
            <person name="Ohm R."/>
            <person name="Sun H."/>
            <person name="Tunlid A."/>
            <person name="Henrissat B."/>
            <person name="Grigoriev I.V."/>
            <person name="Hibbett D.S."/>
            <person name="Martin F."/>
        </authorList>
    </citation>
    <scope>NUCLEOTIDE SEQUENCE [LARGE SCALE GENOMIC DNA]</scope>
    <source>
        <strain evidence="2">LaAM-08-1</strain>
    </source>
</reference>
<keyword evidence="2" id="KW-1185">Reference proteome</keyword>
<reference evidence="1 2" key="1">
    <citation type="submission" date="2014-04" db="EMBL/GenBank/DDBJ databases">
        <authorList>
            <consortium name="DOE Joint Genome Institute"/>
            <person name="Kuo A."/>
            <person name="Kohler A."/>
            <person name="Nagy L.G."/>
            <person name="Floudas D."/>
            <person name="Copeland A."/>
            <person name="Barry K.W."/>
            <person name="Cichocki N."/>
            <person name="Veneault-Fourrey C."/>
            <person name="LaButti K."/>
            <person name="Lindquist E.A."/>
            <person name="Lipzen A."/>
            <person name="Lundell T."/>
            <person name="Morin E."/>
            <person name="Murat C."/>
            <person name="Sun H."/>
            <person name="Tunlid A."/>
            <person name="Henrissat B."/>
            <person name="Grigoriev I.V."/>
            <person name="Hibbett D.S."/>
            <person name="Martin F."/>
            <person name="Nordberg H.P."/>
            <person name="Cantor M.N."/>
            <person name="Hua S.X."/>
        </authorList>
    </citation>
    <scope>NUCLEOTIDE SEQUENCE [LARGE SCALE GENOMIC DNA]</scope>
    <source>
        <strain evidence="1 2">LaAM-08-1</strain>
    </source>
</reference>
<dbReference type="Proteomes" id="UP000054477">
    <property type="component" value="Unassembled WGS sequence"/>
</dbReference>
<gene>
    <name evidence="1" type="ORF">K443DRAFT_92152</name>
</gene>
<accession>A0A0C9Y4D2</accession>
<dbReference type="HOGENOM" id="CLU_1291693_0_0_1"/>
<name>A0A0C9Y4D2_9AGAR</name>
<protein>
    <submittedName>
        <fullName evidence="1">Unplaced genomic scaffold K443scaffold_29, whole genome shotgun sequence</fullName>
    </submittedName>
</protein>
<feature type="non-terminal residue" evidence="1">
    <location>
        <position position="214"/>
    </location>
</feature>
<sequence length="214" mass="24309">MGRAANRPRIKIPLKSEKHKYQIFRDLVDESVKAESLHEHPVIDDDSFIKRYTDLTGIITSIAANTFGHTKQYQRRAEVITNSKIKVIVSDIRRVGGAIRFENSDRLACVSLKAKDLHASALRDFSRERPDVTFVQYLKLLRRQLHRLLFAEKSKEVLLRARLGERLRIAAALKGGSTRKLIQSSSFISFPLALNDLDDPEKLVCDPEGVKSTT</sequence>
<evidence type="ECO:0000313" key="2">
    <source>
        <dbReference type="Proteomes" id="UP000054477"/>
    </source>
</evidence>
<dbReference type="AlphaFoldDB" id="A0A0C9Y4D2"/>
<dbReference type="EMBL" id="KN838564">
    <property type="protein sequence ID" value="KIK04952.1"/>
    <property type="molecule type" value="Genomic_DNA"/>
</dbReference>